<reference evidence="1 2" key="1">
    <citation type="submission" date="2017-01" db="EMBL/GenBank/DDBJ databases">
        <authorList>
            <person name="Mah S.A."/>
            <person name="Swanson W.J."/>
            <person name="Moy G.W."/>
            <person name="Vacquier V.D."/>
        </authorList>
    </citation>
    <scope>NUCLEOTIDE SEQUENCE [LARGE SCALE GENOMIC DNA]</scope>
    <source>
        <strain evidence="1 2">DSM 11589</strain>
    </source>
</reference>
<organism evidence="1 2">
    <name type="scientific">Insolitispirillum peregrinum</name>
    <dbReference type="NCBI Taxonomy" id="80876"/>
    <lineage>
        <taxon>Bacteria</taxon>
        <taxon>Pseudomonadati</taxon>
        <taxon>Pseudomonadota</taxon>
        <taxon>Alphaproteobacteria</taxon>
        <taxon>Rhodospirillales</taxon>
        <taxon>Novispirillaceae</taxon>
        <taxon>Insolitispirillum</taxon>
    </lineage>
</organism>
<dbReference type="Proteomes" id="UP000185678">
    <property type="component" value="Unassembled WGS sequence"/>
</dbReference>
<dbReference type="RefSeq" id="WP_076400257.1">
    <property type="nucleotide sequence ID" value="NZ_FTOA01000003.1"/>
</dbReference>
<accession>A0A1N7LSC7</accession>
<dbReference type="AlphaFoldDB" id="A0A1N7LSC7"/>
<keyword evidence="2" id="KW-1185">Reference proteome</keyword>
<dbReference type="STRING" id="80876.SAMN05421779_103527"/>
<evidence type="ECO:0000313" key="2">
    <source>
        <dbReference type="Proteomes" id="UP000185678"/>
    </source>
</evidence>
<proteinExistence type="predicted"/>
<evidence type="ECO:0000313" key="1">
    <source>
        <dbReference type="EMBL" id="SIS76736.1"/>
    </source>
</evidence>
<sequence>MGTSTERVRAYRKRLRTAQDRQVQCRVPAGQVDMLRLAARLLRSADPETVRRTRNSLMIVRDAIRQKQRADDDASAL</sequence>
<dbReference type="EMBL" id="FTOA01000003">
    <property type="protein sequence ID" value="SIS76736.1"/>
    <property type="molecule type" value="Genomic_DNA"/>
</dbReference>
<gene>
    <name evidence="1" type="ORF">SAMN05421779_103527</name>
</gene>
<protein>
    <submittedName>
        <fullName evidence="1">Uncharacterized protein</fullName>
    </submittedName>
</protein>
<name>A0A1N7LSC7_9PROT</name>